<dbReference type="VEuPathDB" id="FungiDB:CLCR_01355"/>
<gene>
    <name evidence="2" type="ORF">CLCR_01355</name>
</gene>
<dbReference type="AlphaFoldDB" id="A0A1C1CCH3"/>
<protein>
    <submittedName>
        <fullName evidence="2">Uncharacterized protein</fullName>
    </submittedName>
</protein>
<evidence type="ECO:0000313" key="3">
    <source>
        <dbReference type="Proteomes" id="UP000094526"/>
    </source>
</evidence>
<accession>A0A1C1CCH3</accession>
<feature type="region of interest" description="Disordered" evidence="1">
    <location>
        <begin position="48"/>
        <end position="76"/>
    </location>
</feature>
<reference evidence="3" key="1">
    <citation type="submission" date="2015-07" db="EMBL/GenBank/DDBJ databases">
        <authorList>
            <person name="Teixeira M.M."/>
            <person name="Souza R.C."/>
            <person name="Almeida L.G."/>
            <person name="Vicente V.A."/>
            <person name="de Hoog S."/>
            <person name="Bocca A.L."/>
            <person name="de Almeida S.R."/>
            <person name="Vasconcelos A.T."/>
            <person name="Felipe M.S."/>
        </authorList>
    </citation>
    <scope>NUCLEOTIDE SEQUENCE [LARGE SCALE GENOMIC DNA]</scope>
    <source>
        <strain evidence="3">KSF</strain>
    </source>
</reference>
<organism evidence="2 3">
    <name type="scientific">Cladophialophora carrionii</name>
    <dbReference type="NCBI Taxonomy" id="86049"/>
    <lineage>
        <taxon>Eukaryota</taxon>
        <taxon>Fungi</taxon>
        <taxon>Dikarya</taxon>
        <taxon>Ascomycota</taxon>
        <taxon>Pezizomycotina</taxon>
        <taxon>Eurotiomycetes</taxon>
        <taxon>Chaetothyriomycetidae</taxon>
        <taxon>Chaetothyriales</taxon>
        <taxon>Herpotrichiellaceae</taxon>
        <taxon>Cladophialophora</taxon>
    </lineage>
</organism>
<comment type="caution">
    <text evidence="2">The sequence shown here is derived from an EMBL/GenBank/DDBJ whole genome shotgun (WGS) entry which is preliminary data.</text>
</comment>
<dbReference type="EMBL" id="LGRB01000016">
    <property type="protein sequence ID" value="OCT46162.1"/>
    <property type="molecule type" value="Genomic_DNA"/>
</dbReference>
<evidence type="ECO:0000313" key="2">
    <source>
        <dbReference type="EMBL" id="OCT46162.1"/>
    </source>
</evidence>
<name>A0A1C1CCH3_9EURO</name>
<sequence length="104" mass="11473">MVLWLWNLQSVDEGCFFIDNGSSRTAMLSPVRGIVVETWVAEDAGLLNKSPLSPSALPRQRRRSSVRTESNQIGPAEELSTFGDAEIISAAVREIKPIKAPCFR</sequence>
<keyword evidence="3" id="KW-1185">Reference proteome</keyword>
<dbReference type="Proteomes" id="UP000094526">
    <property type="component" value="Unassembled WGS sequence"/>
</dbReference>
<proteinExistence type="predicted"/>
<evidence type="ECO:0000256" key="1">
    <source>
        <dbReference type="SAM" id="MobiDB-lite"/>
    </source>
</evidence>